<evidence type="ECO:0000313" key="3">
    <source>
        <dbReference type="Proteomes" id="UP001499854"/>
    </source>
</evidence>
<feature type="domain" description="SnoaL-like" evidence="1">
    <location>
        <begin position="19"/>
        <end position="124"/>
    </location>
</feature>
<proteinExistence type="predicted"/>
<dbReference type="Gene3D" id="3.10.450.50">
    <property type="match status" value="1"/>
</dbReference>
<protein>
    <recommendedName>
        <fullName evidence="1">SnoaL-like domain-containing protein</fullName>
    </recommendedName>
</protein>
<dbReference type="Pfam" id="PF12680">
    <property type="entry name" value="SnoaL_2"/>
    <property type="match status" value="1"/>
</dbReference>
<reference evidence="2 3" key="1">
    <citation type="journal article" date="2019" name="Int. J. Syst. Evol. Microbiol.">
        <title>The Global Catalogue of Microorganisms (GCM) 10K type strain sequencing project: providing services to taxonomists for standard genome sequencing and annotation.</title>
        <authorList>
            <consortium name="The Broad Institute Genomics Platform"/>
            <consortium name="The Broad Institute Genome Sequencing Center for Infectious Disease"/>
            <person name="Wu L."/>
            <person name="Ma J."/>
        </authorList>
    </citation>
    <scope>NUCLEOTIDE SEQUENCE [LARGE SCALE GENOMIC DNA]</scope>
    <source>
        <strain evidence="2 3">JCM 16013</strain>
    </source>
</reference>
<dbReference type="RefSeq" id="WP_344658425.1">
    <property type="nucleotide sequence ID" value="NZ_BAAAQM010000020.1"/>
</dbReference>
<keyword evidence="3" id="KW-1185">Reference proteome</keyword>
<sequence>MSEPVSSPVRSTRETVDLLLRTITEGTRDDLADLYAEDVVISNPFAPDGVPNESRGNAQLRARMKSFQQYLAYDAVKDVTVHETIDPQVAIVEFTLVGTLVPTSERFELPAINVIRVVDGLITESRDHTDGVRVAALFARIQAVGG</sequence>
<evidence type="ECO:0000313" key="2">
    <source>
        <dbReference type="EMBL" id="GAA1974775.1"/>
    </source>
</evidence>
<gene>
    <name evidence="2" type="ORF">GCM10009838_38500</name>
</gene>
<dbReference type="EMBL" id="BAAAQM010000020">
    <property type="protein sequence ID" value="GAA1974775.1"/>
    <property type="molecule type" value="Genomic_DNA"/>
</dbReference>
<dbReference type="InterPro" id="IPR032710">
    <property type="entry name" value="NTF2-like_dom_sf"/>
</dbReference>
<dbReference type="Proteomes" id="UP001499854">
    <property type="component" value="Unassembled WGS sequence"/>
</dbReference>
<name>A0ABN2RTP8_9ACTN</name>
<evidence type="ECO:0000259" key="1">
    <source>
        <dbReference type="Pfam" id="PF12680"/>
    </source>
</evidence>
<dbReference type="SUPFAM" id="SSF54427">
    <property type="entry name" value="NTF2-like"/>
    <property type="match status" value="1"/>
</dbReference>
<organism evidence="2 3">
    <name type="scientific">Catenulispora subtropica</name>
    <dbReference type="NCBI Taxonomy" id="450798"/>
    <lineage>
        <taxon>Bacteria</taxon>
        <taxon>Bacillati</taxon>
        <taxon>Actinomycetota</taxon>
        <taxon>Actinomycetes</taxon>
        <taxon>Catenulisporales</taxon>
        <taxon>Catenulisporaceae</taxon>
        <taxon>Catenulispora</taxon>
    </lineage>
</organism>
<comment type="caution">
    <text evidence="2">The sequence shown here is derived from an EMBL/GenBank/DDBJ whole genome shotgun (WGS) entry which is preliminary data.</text>
</comment>
<accession>A0ABN2RTP8</accession>
<dbReference type="InterPro" id="IPR037401">
    <property type="entry name" value="SnoaL-like"/>
</dbReference>